<dbReference type="InterPro" id="IPR016130">
    <property type="entry name" value="Tyr_Pase_AS"/>
</dbReference>
<sequence>MIKASTSAYLLRLSPNGALFLGDSHPSQGAPMSCQIQKVPSTPLKSILNFRDVGRTINILLSSPLLNTGLLYRGARPDEASYQDRTSLSETYNIRSIIDLRSATEHLSQANKRNAKISTSVAAPHTESSTVEAIKIDGLRYHEINLNGGAFARGLLWRLSWFNLARVVSYVAMGYRIEAIRVLAEEVMVPRGLVGLGIDSLDYGTTEMRAIFAVFADAGNYPVLIHCTQGKDRTGLVVLLLLLLCKVPSNIINADYMASERELVSERKERVREMKDAGFTEDFADCSPDWVEGVIGHIKRVYGGVENYLKRTGVDDEMQARIRNILLEQR</sequence>
<dbReference type="PROSITE" id="PS00383">
    <property type="entry name" value="TYR_PHOSPHATASE_1"/>
    <property type="match status" value="1"/>
</dbReference>
<proteinExistence type="predicted"/>
<evidence type="ECO:0000259" key="1">
    <source>
        <dbReference type="PROSITE" id="PS50056"/>
    </source>
</evidence>
<dbReference type="Gene3D" id="3.90.190.10">
    <property type="entry name" value="Protein tyrosine phosphatase superfamily"/>
    <property type="match status" value="1"/>
</dbReference>
<dbReference type="PROSITE" id="PS50056">
    <property type="entry name" value="TYR_PHOSPHATASE_2"/>
    <property type="match status" value="1"/>
</dbReference>
<dbReference type="Pfam" id="PF13350">
    <property type="entry name" value="Y_phosphatase3"/>
    <property type="match status" value="1"/>
</dbReference>
<dbReference type="InterPro" id="IPR026893">
    <property type="entry name" value="Tyr/Ser_Pase_IphP-type"/>
</dbReference>
<dbReference type="SUPFAM" id="SSF52799">
    <property type="entry name" value="(Phosphotyrosine protein) phosphatases II"/>
    <property type="match status" value="1"/>
</dbReference>
<protein>
    <submittedName>
        <fullName evidence="2">Putative tyrosine/serine phosphatase-like protein</fullName>
    </submittedName>
</protein>
<dbReference type="PANTHER" id="PTHR31126:SF10">
    <property type="entry name" value="PROTEIN PHOSPHATASE, PUTATIVE (AFU_ORTHOLOGUE AFUA_6G06650)-RELATED"/>
    <property type="match status" value="1"/>
</dbReference>
<dbReference type="InterPro" id="IPR029021">
    <property type="entry name" value="Prot-tyrosine_phosphatase-like"/>
</dbReference>
<organism evidence="2">
    <name type="scientific">Cladonia uncialis subsp. uncialis</name>
    <dbReference type="NCBI Taxonomy" id="180999"/>
    <lineage>
        <taxon>Eukaryota</taxon>
        <taxon>Fungi</taxon>
        <taxon>Dikarya</taxon>
        <taxon>Ascomycota</taxon>
        <taxon>Pezizomycotina</taxon>
        <taxon>Lecanoromycetes</taxon>
        <taxon>OSLEUM clade</taxon>
        <taxon>Lecanoromycetidae</taxon>
        <taxon>Lecanorales</taxon>
        <taxon>Lecanorineae</taxon>
        <taxon>Cladoniaceae</taxon>
        <taxon>Cladonia</taxon>
    </lineage>
</organism>
<accession>A0A2K9YE33</accession>
<dbReference type="PANTHER" id="PTHR31126">
    <property type="entry name" value="TYROSINE-PROTEIN PHOSPHATASE"/>
    <property type="match status" value="1"/>
</dbReference>
<dbReference type="InterPro" id="IPR000387">
    <property type="entry name" value="Tyr_Pase_dom"/>
</dbReference>
<dbReference type="EMBL" id="MG777491">
    <property type="protein sequence ID" value="AUW31080.1"/>
    <property type="molecule type" value="Genomic_DNA"/>
</dbReference>
<feature type="domain" description="Tyrosine specific protein phosphatases" evidence="1">
    <location>
        <begin position="202"/>
        <end position="270"/>
    </location>
</feature>
<name>A0A2K9YE33_CLAUC</name>
<dbReference type="GO" id="GO:0004721">
    <property type="term" value="F:phosphoprotein phosphatase activity"/>
    <property type="evidence" value="ECO:0007669"/>
    <property type="project" value="InterPro"/>
</dbReference>
<reference evidence="2" key="1">
    <citation type="submission" date="2017-12" db="EMBL/GenBank/DDBJ databases">
        <title>Genome Sequencing Reveals a Rich Biosynthetic Potential.</title>
        <authorList>
            <person name="Bertrand R.L."/>
            <person name="Abdel-Hameed M.E."/>
            <person name="Sorensen J.L."/>
        </authorList>
    </citation>
    <scope>NUCLEOTIDE SEQUENCE</scope>
</reference>
<evidence type="ECO:0000313" key="2">
    <source>
        <dbReference type="EMBL" id="AUW31080.1"/>
    </source>
</evidence>
<dbReference type="AlphaFoldDB" id="A0A2K9YE33"/>